<evidence type="ECO:0000313" key="1">
    <source>
        <dbReference type="EMBL" id="OGI99675.1"/>
    </source>
</evidence>
<name>A0A1F6XZX7_9BACT</name>
<dbReference type="AlphaFoldDB" id="A0A1F6XZX7"/>
<protein>
    <submittedName>
        <fullName evidence="1">Uncharacterized protein</fullName>
    </submittedName>
</protein>
<evidence type="ECO:0000313" key="2">
    <source>
        <dbReference type="Proteomes" id="UP000176479"/>
    </source>
</evidence>
<dbReference type="InterPro" id="IPR019059">
    <property type="entry name" value="Restrct_endonuc_II_HaeIII"/>
</dbReference>
<organism evidence="1 2">
    <name type="scientific">Candidatus Nomurabacteria bacterium RIFCSPLOWO2_02_FULL_40_10</name>
    <dbReference type="NCBI Taxonomy" id="1801786"/>
    <lineage>
        <taxon>Bacteria</taxon>
        <taxon>Candidatus Nomuraibacteriota</taxon>
    </lineage>
</organism>
<dbReference type="Proteomes" id="UP000176479">
    <property type="component" value="Unassembled WGS sequence"/>
</dbReference>
<sequence length="130" mass="14583">MASMNSKQMTTGKSFEYALLVSFEEKLKNKTNLEVVKNSAFDVAKSCFDSVSSTEKSEYLLSASFAVNFLMDIEPRLSNDIGKNDILQLEILSDHHGKPVNFAKHIAQKIMTDLFLTRKSEATQLLSSRV</sequence>
<dbReference type="EMBL" id="MFVK01000013">
    <property type="protein sequence ID" value="OGI99675.1"/>
    <property type="molecule type" value="Genomic_DNA"/>
</dbReference>
<dbReference type="Pfam" id="PF09556">
    <property type="entry name" value="RE_HaeIII"/>
    <property type="match status" value="1"/>
</dbReference>
<comment type="caution">
    <text evidence="1">The sequence shown here is derived from an EMBL/GenBank/DDBJ whole genome shotgun (WGS) entry which is preliminary data.</text>
</comment>
<accession>A0A1F6XZX7</accession>
<gene>
    <name evidence="1" type="ORF">A3H53_00185</name>
</gene>
<proteinExistence type="predicted"/>
<reference evidence="1 2" key="1">
    <citation type="journal article" date="2016" name="Nat. Commun.">
        <title>Thousands of microbial genomes shed light on interconnected biogeochemical processes in an aquifer system.</title>
        <authorList>
            <person name="Anantharaman K."/>
            <person name="Brown C.T."/>
            <person name="Hug L.A."/>
            <person name="Sharon I."/>
            <person name="Castelle C.J."/>
            <person name="Probst A.J."/>
            <person name="Thomas B.C."/>
            <person name="Singh A."/>
            <person name="Wilkins M.J."/>
            <person name="Karaoz U."/>
            <person name="Brodie E.L."/>
            <person name="Williams K.H."/>
            <person name="Hubbard S.S."/>
            <person name="Banfield J.F."/>
        </authorList>
    </citation>
    <scope>NUCLEOTIDE SEQUENCE [LARGE SCALE GENOMIC DNA]</scope>
</reference>